<evidence type="ECO:0000256" key="5">
    <source>
        <dbReference type="SAM" id="MobiDB-lite"/>
    </source>
</evidence>
<evidence type="ECO:0000256" key="4">
    <source>
        <dbReference type="ARBA" id="ARBA00023284"/>
    </source>
</evidence>
<dbReference type="OMA" id="TVMSCHI"/>
<dbReference type="EMBL" id="CM007361">
    <property type="protein sequence ID" value="OIW18048.1"/>
    <property type="molecule type" value="Genomic_DNA"/>
</dbReference>
<feature type="region of interest" description="Disordered" evidence="5">
    <location>
        <begin position="1"/>
        <end position="20"/>
    </location>
</feature>
<sequence>MQVMKPTMQMEAPSAPSPPPKRLEMSPYEMVHQLASSNAVVVFSTTDCCMSTVAKRLLYSLGVGPAVVELDQHASGLDIKAALYQLAGRQPSVPAVFIGGNFLGGVEALMANHINGSLIPLLKDAGALWL</sequence>
<protein>
    <recommendedName>
        <fullName evidence="6">Glutaredoxin domain-containing protein</fullName>
    </recommendedName>
</protein>
<dbReference type="Gene3D" id="3.40.30.10">
    <property type="entry name" value="Glutaredoxin"/>
    <property type="match status" value="1"/>
</dbReference>
<dbReference type="Proteomes" id="UP000188354">
    <property type="component" value="Chromosome LG01"/>
</dbReference>
<keyword evidence="4" id="KW-0676">Redox-active center</keyword>
<evidence type="ECO:0000259" key="6">
    <source>
        <dbReference type="Pfam" id="PF00462"/>
    </source>
</evidence>
<dbReference type="STRING" id="3871.A0A1J7HYR1"/>
<accession>A0A1J7HYR1</accession>
<dbReference type="Pfam" id="PF00462">
    <property type="entry name" value="Glutaredoxin"/>
    <property type="match status" value="1"/>
</dbReference>
<dbReference type="CDD" id="cd03419">
    <property type="entry name" value="GRX_GRXh_1_2_like"/>
    <property type="match status" value="1"/>
</dbReference>
<evidence type="ECO:0000256" key="1">
    <source>
        <dbReference type="ARBA" id="ARBA00004496"/>
    </source>
</evidence>
<dbReference type="InterPro" id="IPR036249">
    <property type="entry name" value="Thioredoxin-like_sf"/>
</dbReference>
<evidence type="ECO:0000256" key="3">
    <source>
        <dbReference type="ARBA" id="ARBA00022490"/>
    </source>
</evidence>
<dbReference type="Gramene" id="OIW18048">
    <property type="protein sequence ID" value="OIW18048"/>
    <property type="gene ID" value="TanjilG_07539"/>
</dbReference>
<dbReference type="InterPro" id="IPR011905">
    <property type="entry name" value="GlrX-like_pln_2"/>
</dbReference>
<dbReference type="OrthoDB" id="418495at2759"/>
<dbReference type="InterPro" id="IPR002109">
    <property type="entry name" value="Glutaredoxin"/>
</dbReference>
<keyword evidence="3" id="KW-0963">Cytoplasm</keyword>
<organism evidence="7 8">
    <name type="scientific">Lupinus angustifolius</name>
    <name type="common">Narrow-leaved blue lupine</name>
    <dbReference type="NCBI Taxonomy" id="3871"/>
    <lineage>
        <taxon>Eukaryota</taxon>
        <taxon>Viridiplantae</taxon>
        <taxon>Streptophyta</taxon>
        <taxon>Embryophyta</taxon>
        <taxon>Tracheophyta</taxon>
        <taxon>Spermatophyta</taxon>
        <taxon>Magnoliopsida</taxon>
        <taxon>eudicotyledons</taxon>
        <taxon>Gunneridae</taxon>
        <taxon>Pentapetalae</taxon>
        <taxon>rosids</taxon>
        <taxon>fabids</taxon>
        <taxon>Fabales</taxon>
        <taxon>Fabaceae</taxon>
        <taxon>Papilionoideae</taxon>
        <taxon>50 kb inversion clade</taxon>
        <taxon>genistoids sensu lato</taxon>
        <taxon>core genistoids</taxon>
        <taxon>Genisteae</taxon>
        <taxon>Lupinus</taxon>
    </lineage>
</organism>
<evidence type="ECO:0000256" key="2">
    <source>
        <dbReference type="ARBA" id="ARBA00007568"/>
    </source>
</evidence>
<dbReference type="PANTHER" id="PTHR10168">
    <property type="entry name" value="GLUTAREDOXIN"/>
    <property type="match status" value="1"/>
</dbReference>
<dbReference type="NCBIfam" id="TIGR02189">
    <property type="entry name" value="GlrX-like_plant"/>
    <property type="match status" value="1"/>
</dbReference>
<comment type="similarity">
    <text evidence="2">Belongs to the glutaredoxin family. CC-type subfamily.</text>
</comment>
<proteinExistence type="inferred from homology"/>
<dbReference type="AlphaFoldDB" id="A0A1J7HYR1"/>
<dbReference type="PROSITE" id="PS51354">
    <property type="entry name" value="GLUTAREDOXIN_2"/>
    <property type="match status" value="1"/>
</dbReference>
<evidence type="ECO:0000313" key="8">
    <source>
        <dbReference type="Proteomes" id="UP000188354"/>
    </source>
</evidence>
<dbReference type="SUPFAM" id="SSF52833">
    <property type="entry name" value="Thioredoxin-like"/>
    <property type="match status" value="1"/>
</dbReference>
<name>A0A1J7HYR1_LUPAN</name>
<keyword evidence="8" id="KW-1185">Reference proteome</keyword>
<dbReference type="KEGG" id="lang:109343072"/>
<dbReference type="GO" id="GO:0005737">
    <property type="term" value="C:cytoplasm"/>
    <property type="evidence" value="ECO:0007669"/>
    <property type="project" value="UniProtKB-SubCell"/>
</dbReference>
<evidence type="ECO:0000313" key="7">
    <source>
        <dbReference type="EMBL" id="OIW18048.1"/>
    </source>
</evidence>
<reference evidence="7 8" key="1">
    <citation type="journal article" date="2017" name="Plant Biotechnol. J.">
        <title>A comprehensive draft genome sequence for lupin (Lupinus angustifolius), an emerging health food: insights into plant-microbe interactions and legume evolution.</title>
        <authorList>
            <person name="Hane J.K."/>
            <person name="Ming Y."/>
            <person name="Kamphuis L.G."/>
            <person name="Nelson M.N."/>
            <person name="Garg G."/>
            <person name="Atkins C.A."/>
            <person name="Bayer P.E."/>
            <person name="Bravo A."/>
            <person name="Bringans S."/>
            <person name="Cannon S."/>
            <person name="Edwards D."/>
            <person name="Foley R."/>
            <person name="Gao L.L."/>
            <person name="Harrison M.J."/>
            <person name="Huang W."/>
            <person name="Hurgobin B."/>
            <person name="Li S."/>
            <person name="Liu C.W."/>
            <person name="McGrath A."/>
            <person name="Morahan G."/>
            <person name="Murray J."/>
            <person name="Weller J."/>
            <person name="Jian J."/>
            <person name="Singh K.B."/>
        </authorList>
    </citation>
    <scope>NUCLEOTIDE SEQUENCE [LARGE SCALE GENOMIC DNA]</scope>
    <source>
        <strain evidence="8">cv. Tanjil</strain>
        <tissue evidence="7">Whole plant</tissue>
    </source>
</reference>
<comment type="subcellular location">
    <subcellularLocation>
        <location evidence="1">Cytoplasm</location>
    </subcellularLocation>
</comment>
<gene>
    <name evidence="7" type="ORF">TanjilG_07539</name>
</gene>
<feature type="domain" description="Glutaredoxin" evidence="6">
    <location>
        <begin position="40"/>
        <end position="102"/>
    </location>
</feature>